<dbReference type="InterPro" id="IPR028011">
    <property type="entry name" value="DUF4476"/>
</dbReference>
<comment type="caution">
    <text evidence="3">The sequence shown here is derived from an EMBL/GenBank/DDBJ whole genome shotgun (WGS) entry which is preliminary data.</text>
</comment>
<reference evidence="3" key="1">
    <citation type="journal article" date="2023" name="Mol. Biol. Evol.">
        <title>Third-Generation Sequencing Reveals the Adaptive Role of the Epigenome in Three Deep-Sea Polychaetes.</title>
        <authorList>
            <person name="Perez M."/>
            <person name="Aroh O."/>
            <person name="Sun Y."/>
            <person name="Lan Y."/>
            <person name="Juniper S.K."/>
            <person name="Young C.R."/>
            <person name="Angers B."/>
            <person name="Qian P.Y."/>
        </authorList>
    </citation>
    <scope>NUCLEOTIDE SEQUENCE</scope>
    <source>
        <strain evidence="3">P08H-3</strain>
    </source>
</reference>
<evidence type="ECO:0000313" key="4">
    <source>
        <dbReference type="Proteomes" id="UP001208570"/>
    </source>
</evidence>
<accession>A0AAD9JB08</accession>
<feature type="domain" description="DUF4476" evidence="2">
    <location>
        <begin position="70"/>
        <end position="127"/>
    </location>
</feature>
<name>A0AAD9JB08_9ANNE</name>
<dbReference type="PANTHER" id="PTHR14880">
    <property type="entry name" value="PROLINE AND SERINE-RICH PROTEIN 1"/>
    <property type="match status" value="1"/>
</dbReference>
<evidence type="ECO:0000256" key="1">
    <source>
        <dbReference type="SAM" id="MobiDB-lite"/>
    </source>
</evidence>
<dbReference type="EMBL" id="JAODUP010000438">
    <property type="protein sequence ID" value="KAK2149748.1"/>
    <property type="molecule type" value="Genomic_DNA"/>
</dbReference>
<evidence type="ECO:0000313" key="3">
    <source>
        <dbReference type="EMBL" id="KAK2149748.1"/>
    </source>
</evidence>
<gene>
    <name evidence="3" type="ORF">LSH36_438g02045</name>
</gene>
<keyword evidence="4" id="KW-1185">Reference proteome</keyword>
<sequence length="267" mass="29112">MAKTAMDSHSFETLLARINQQTHLTDEKLHILFNSKGYFSAHQTARILYAFSSSADKLRAIEIMEPRMCRMTGSEARDIIGAFNIHADKVKALEYIKRYLADSQSVDGKANVISAFPYEDDKYRALNVLQTVRSDVQDHVAAGGHQGYAALGGLYTQSRPLVTHLYGSVDEQREKMPGQGRIALPVEAQPGVVPSMYTGHPSYAFPGGRDYAEDRGYPGNDAYATGTGSGECPGRPPLTGTYPLDGPSGLMHPGGPHPTGFEETPIY</sequence>
<dbReference type="Proteomes" id="UP001208570">
    <property type="component" value="Unassembled WGS sequence"/>
</dbReference>
<proteinExistence type="predicted"/>
<feature type="region of interest" description="Disordered" evidence="1">
    <location>
        <begin position="209"/>
        <end position="267"/>
    </location>
</feature>
<dbReference type="PANTHER" id="PTHR14880:SF2">
    <property type="entry name" value="PROLINE AND SERINE-RICH PROTEIN 1"/>
    <property type="match status" value="1"/>
</dbReference>
<evidence type="ECO:0000259" key="2">
    <source>
        <dbReference type="Pfam" id="PF14771"/>
    </source>
</evidence>
<protein>
    <recommendedName>
        <fullName evidence="2">DUF4476 domain-containing protein</fullName>
    </recommendedName>
</protein>
<dbReference type="InterPro" id="IPR042616">
    <property type="entry name" value="PROSER1"/>
</dbReference>
<organism evidence="3 4">
    <name type="scientific">Paralvinella palmiformis</name>
    <dbReference type="NCBI Taxonomy" id="53620"/>
    <lineage>
        <taxon>Eukaryota</taxon>
        <taxon>Metazoa</taxon>
        <taxon>Spiralia</taxon>
        <taxon>Lophotrochozoa</taxon>
        <taxon>Annelida</taxon>
        <taxon>Polychaeta</taxon>
        <taxon>Sedentaria</taxon>
        <taxon>Canalipalpata</taxon>
        <taxon>Terebellida</taxon>
        <taxon>Terebelliformia</taxon>
        <taxon>Alvinellidae</taxon>
        <taxon>Paralvinella</taxon>
    </lineage>
</organism>
<dbReference type="AlphaFoldDB" id="A0AAD9JB08"/>
<dbReference type="Pfam" id="PF14771">
    <property type="entry name" value="DUF4476"/>
    <property type="match status" value="1"/>
</dbReference>